<gene>
    <name evidence="2" type="ORF">AB1Y20_015309</name>
</gene>
<accession>A0AB34JWD7</accession>
<dbReference type="EMBL" id="JBGBPQ010000003">
    <property type="protein sequence ID" value="KAL1526604.1"/>
    <property type="molecule type" value="Genomic_DNA"/>
</dbReference>
<dbReference type="Proteomes" id="UP001515480">
    <property type="component" value="Unassembled WGS sequence"/>
</dbReference>
<organism evidence="2 3">
    <name type="scientific">Prymnesium parvum</name>
    <name type="common">Toxic golden alga</name>
    <dbReference type="NCBI Taxonomy" id="97485"/>
    <lineage>
        <taxon>Eukaryota</taxon>
        <taxon>Haptista</taxon>
        <taxon>Haptophyta</taxon>
        <taxon>Prymnesiophyceae</taxon>
        <taxon>Prymnesiales</taxon>
        <taxon>Prymnesiaceae</taxon>
        <taxon>Prymnesium</taxon>
    </lineage>
</organism>
<evidence type="ECO:0000313" key="3">
    <source>
        <dbReference type="Proteomes" id="UP001515480"/>
    </source>
</evidence>
<proteinExistence type="predicted"/>
<dbReference type="AlphaFoldDB" id="A0AB34JWD7"/>
<comment type="caution">
    <text evidence="2">The sequence shown here is derived from an EMBL/GenBank/DDBJ whole genome shotgun (WGS) entry which is preliminary data.</text>
</comment>
<feature type="compositionally biased region" description="Low complexity" evidence="1">
    <location>
        <begin position="54"/>
        <end position="65"/>
    </location>
</feature>
<evidence type="ECO:0000256" key="1">
    <source>
        <dbReference type="SAM" id="MobiDB-lite"/>
    </source>
</evidence>
<name>A0AB34JWD7_PRYPA</name>
<reference evidence="2 3" key="1">
    <citation type="journal article" date="2024" name="Science">
        <title>Giant polyketide synthase enzymes in the biosynthesis of giant marine polyether toxins.</title>
        <authorList>
            <person name="Fallon T.R."/>
            <person name="Shende V.V."/>
            <person name="Wierzbicki I.H."/>
            <person name="Pendleton A.L."/>
            <person name="Watervoot N.F."/>
            <person name="Auber R.P."/>
            <person name="Gonzalez D.J."/>
            <person name="Wisecaver J.H."/>
            <person name="Moore B.S."/>
        </authorList>
    </citation>
    <scope>NUCLEOTIDE SEQUENCE [LARGE SCALE GENOMIC DNA]</scope>
    <source>
        <strain evidence="2 3">12B1</strain>
    </source>
</reference>
<evidence type="ECO:0000313" key="2">
    <source>
        <dbReference type="EMBL" id="KAL1526604.1"/>
    </source>
</evidence>
<keyword evidence="3" id="KW-1185">Reference proteome</keyword>
<protein>
    <submittedName>
        <fullName evidence="2">Uncharacterized protein</fullName>
    </submittedName>
</protein>
<sequence length="525" mass="54990">MAAEQIPFASTLNHTSPPVHAVLNHTPAYSYTAGHANAQHSGVQASLAPREANRSSLLKRSNSSAGHPTGLGDPGRDAPSSELASVLLSTSLPPPPSPPPPLAPSPPPPVVSLLRRSISSNSSLPAVTAAFTAAVDAIIKCDTAAFTPSLESFAAKPIDAFRSVHIAAVAPDHVATVAPGLVATDTPGHLSICFPSLTSNASSRVLIFGSARYEHHRACTEQVIRRAHVFVVSTRGFKFALPTPITYVKRGVIAFPSDLGKATSLAAEFAVAIIAYQTPAAFQFATSTLSRIATCLLRLSASTSAFIFHARFSSILSAHSIASQLDFSFNSAISSSHSAAPVYPDSAIPAYFTATPTYHISTVPTYHASTIAPSFAATITPYFAAIPTYHVSTVPTYHATTIASYFASTITPFPATIPTDYVCTVPTRHASTTAQFASPIPTSFAATDADCLPSHECFSRASTHLGSSFKARISTTTTTTTCLASLCFFISNINCLTSVIAAHLGIAFTDCLSAVTHRTFALELN</sequence>
<feature type="compositionally biased region" description="Pro residues" evidence="1">
    <location>
        <begin position="92"/>
        <end position="108"/>
    </location>
</feature>
<feature type="region of interest" description="Disordered" evidence="1">
    <location>
        <begin position="40"/>
        <end position="108"/>
    </location>
</feature>